<feature type="transmembrane region" description="Helical" evidence="8">
    <location>
        <begin position="280"/>
        <end position="300"/>
    </location>
</feature>
<proteinExistence type="inferred from homology"/>
<feature type="transmembrane region" description="Helical" evidence="8">
    <location>
        <begin position="51"/>
        <end position="74"/>
    </location>
</feature>
<evidence type="ECO:0000256" key="2">
    <source>
        <dbReference type="ARBA" id="ARBA00007935"/>
    </source>
</evidence>
<dbReference type="KEGG" id="dog:HP555_01810"/>
<evidence type="ECO:0000256" key="6">
    <source>
        <dbReference type="ARBA" id="ARBA00022989"/>
    </source>
</evidence>
<evidence type="ECO:0000256" key="7">
    <source>
        <dbReference type="ARBA" id="ARBA00023136"/>
    </source>
</evidence>
<feature type="transmembrane region" description="Helical" evidence="8">
    <location>
        <begin position="86"/>
        <end position="107"/>
    </location>
</feature>
<evidence type="ECO:0000256" key="4">
    <source>
        <dbReference type="ARBA" id="ARBA00022475"/>
    </source>
</evidence>
<evidence type="ECO:0000313" key="9">
    <source>
        <dbReference type="EMBL" id="QQG66915.1"/>
    </source>
</evidence>
<dbReference type="SUPFAM" id="SSF81345">
    <property type="entry name" value="ABC transporter involved in vitamin B12 uptake, BtuC"/>
    <property type="match status" value="1"/>
</dbReference>
<evidence type="ECO:0000313" key="10">
    <source>
        <dbReference type="Proteomes" id="UP000596092"/>
    </source>
</evidence>
<evidence type="ECO:0000256" key="1">
    <source>
        <dbReference type="ARBA" id="ARBA00004651"/>
    </source>
</evidence>
<gene>
    <name evidence="9" type="ORF">HP555_01810</name>
</gene>
<feature type="transmembrane region" description="Helical" evidence="8">
    <location>
        <begin position="240"/>
        <end position="268"/>
    </location>
</feature>
<dbReference type="GO" id="GO:0022857">
    <property type="term" value="F:transmembrane transporter activity"/>
    <property type="evidence" value="ECO:0007669"/>
    <property type="project" value="InterPro"/>
</dbReference>
<comment type="subcellular location">
    <subcellularLocation>
        <location evidence="1">Cell membrane</location>
        <topology evidence="1">Multi-pass membrane protein</topology>
    </subcellularLocation>
</comment>
<dbReference type="PANTHER" id="PTHR30472:SF25">
    <property type="entry name" value="ABC TRANSPORTER PERMEASE PROTEIN MJ0876-RELATED"/>
    <property type="match status" value="1"/>
</dbReference>
<protein>
    <submittedName>
        <fullName evidence="9">Iron ABC transporter permease</fullName>
    </submittedName>
</protein>
<dbReference type="InterPro" id="IPR000522">
    <property type="entry name" value="ABC_transptr_permease_BtuC"/>
</dbReference>
<keyword evidence="4" id="KW-1003">Cell membrane</keyword>
<comment type="similarity">
    <text evidence="2">Belongs to the binding-protein-dependent transport system permease family. FecCD subfamily.</text>
</comment>
<dbReference type="Gene3D" id="1.10.3470.10">
    <property type="entry name" value="ABC transporter involved in vitamin B12 uptake, BtuC"/>
    <property type="match status" value="1"/>
</dbReference>
<keyword evidence="3" id="KW-0813">Transport</keyword>
<dbReference type="GO" id="GO:0005886">
    <property type="term" value="C:plasma membrane"/>
    <property type="evidence" value="ECO:0007669"/>
    <property type="project" value="UniProtKB-SubCell"/>
</dbReference>
<dbReference type="FunFam" id="1.10.3470.10:FF:000001">
    <property type="entry name" value="Vitamin B12 ABC transporter permease BtuC"/>
    <property type="match status" value="1"/>
</dbReference>
<dbReference type="RefSeq" id="WP_199264462.1">
    <property type="nucleotide sequence ID" value="NZ_CP054140.1"/>
</dbReference>
<keyword evidence="7 8" id="KW-0472">Membrane</keyword>
<dbReference type="CDD" id="cd06550">
    <property type="entry name" value="TM_ABC_iron-siderophores_like"/>
    <property type="match status" value="1"/>
</dbReference>
<keyword evidence="10" id="KW-1185">Reference proteome</keyword>
<accession>A0A7T5VFE0</accession>
<feature type="transmembrane region" description="Helical" evidence="8">
    <location>
        <begin position="151"/>
        <end position="172"/>
    </location>
</feature>
<dbReference type="InterPro" id="IPR037294">
    <property type="entry name" value="ABC_BtuC-like"/>
</dbReference>
<feature type="transmembrane region" description="Helical" evidence="8">
    <location>
        <begin position="192"/>
        <end position="211"/>
    </location>
</feature>
<evidence type="ECO:0000256" key="5">
    <source>
        <dbReference type="ARBA" id="ARBA00022692"/>
    </source>
</evidence>
<evidence type="ECO:0000256" key="8">
    <source>
        <dbReference type="SAM" id="Phobius"/>
    </source>
</evidence>
<organism evidence="9 10">
    <name type="scientific">Desulfobulbus oligotrophicus</name>
    <dbReference type="NCBI Taxonomy" id="1909699"/>
    <lineage>
        <taxon>Bacteria</taxon>
        <taxon>Pseudomonadati</taxon>
        <taxon>Thermodesulfobacteriota</taxon>
        <taxon>Desulfobulbia</taxon>
        <taxon>Desulfobulbales</taxon>
        <taxon>Desulfobulbaceae</taxon>
        <taxon>Desulfobulbus</taxon>
    </lineage>
</organism>
<keyword evidence="6 8" id="KW-1133">Transmembrane helix</keyword>
<dbReference type="Proteomes" id="UP000596092">
    <property type="component" value="Chromosome"/>
</dbReference>
<feature type="transmembrane region" description="Helical" evidence="8">
    <location>
        <begin position="119"/>
        <end position="139"/>
    </location>
</feature>
<dbReference type="Pfam" id="PF01032">
    <property type="entry name" value="FecCD"/>
    <property type="match status" value="1"/>
</dbReference>
<keyword evidence="5 8" id="KW-0812">Transmembrane</keyword>
<dbReference type="AlphaFoldDB" id="A0A7T5VFE0"/>
<name>A0A7T5VFE0_9BACT</name>
<dbReference type="EMBL" id="CP054140">
    <property type="protein sequence ID" value="QQG66915.1"/>
    <property type="molecule type" value="Genomic_DNA"/>
</dbReference>
<reference evidence="9 10" key="1">
    <citation type="submission" date="2020-05" db="EMBL/GenBank/DDBJ databases">
        <title>Complete genome of Desulfobulbus oligotrophicus.</title>
        <authorList>
            <person name="Podar M."/>
        </authorList>
    </citation>
    <scope>NUCLEOTIDE SEQUENCE [LARGE SCALE GENOMIC DNA]</scope>
    <source>
        <strain evidence="9 10">Prop6</strain>
    </source>
</reference>
<feature type="transmembrane region" description="Helical" evidence="8">
    <location>
        <begin position="307"/>
        <end position="328"/>
    </location>
</feature>
<sequence>MIRKRVLLSMALLIGVVLLLLLNISLGSTVISLPSLLGVLVTGEGPGNLATIVFDIRLPMALMSLAVGASLGISGCEIQTILRNPIASPYTLGITNAASFGAALGIILDTSVLRVAAPLMVTTNAFVFALLASGLVYGFSQRRGAGKTGIILFGIALNFLFAALTMILQYVSDDENLKSLIFWNMGSLLKTTWLKLILVLVVLLFCSLLLYRYSWQLTAMSLDDTKARSLGVDTRKMRRLVILLTSLLTAFATCFVGTIGFVGIIAPHIARSFVGEDQRFLLPLSGLIGGMVVSFAFAVSKLVIPGVILPIGLVTAIIGIPVFLSIIFSKMRLM</sequence>
<dbReference type="PANTHER" id="PTHR30472">
    <property type="entry name" value="FERRIC ENTEROBACTIN TRANSPORT SYSTEM PERMEASE PROTEIN"/>
    <property type="match status" value="1"/>
</dbReference>
<dbReference type="GO" id="GO:0033214">
    <property type="term" value="P:siderophore-iron import into cell"/>
    <property type="evidence" value="ECO:0007669"/>
    <property type="project" value="TreeGrafter"/>
</dbReference>
<evidence type="ECO:0000256" key="3">
    <source>
        <dbReference type="ARBA" id="ARBA00022448"/>
    </source>
</evidence>